<dbReference type="Proteomes" id="UP000297535">
    <property type="component" value="Unassembled WGS sequence"/>
</dbReference>
<keyword evidence="2" id="KW-1185">Reference proteome</keyword>
<protein>
    <submittedName>
        <fullName evidence="1">Nucleotidyltransferase</fullName>
    </submittedName>
</protein>
<proteinExistence type="predicted"/>
<dbReference type="AlphaFoldDB" id="A0A4Z0NNM6"/>
<organism evidence="1 2">
    <name type="scientific">Methylobacterium nonmethylotrophicum</name>
    <dbReference type="NCBI Taxonomy" id="1141884"/>
    <lineage>
        <taxon>Bacteria</taxon>
        <taxon>Pseudomonadati</taxon>
        <taxon>Pseudomonadota</taxon>
        <taxon>Alphaproteobacteria</taxon>
        <taxon>Hyphomicrobiales</taxon>
        <taxon>Methylobacteriaceae</taxon>
        <taxon>Methylobacterium</taxon>
    </lineage>
</organism>
<sequence>MLLQDLQRAELIQPPKGLVDNCQYLTIMGSVSYGVSSDTSDMDLYGFCVPPKDIAFPHTTGAIEGFGEPPQKFNVWQQHHVKRKDSAQLYDFQIYSIVSYFHHCMQNNPNLIDSLFTAPNLVVHATPMAQRVREARREFLHKGAWHKFKGYAFAQMHKIEAKTNSSNPKRAETIAKHGVDTKFAYHVVRLLGEVEQIMVEGDLDLMRNREQLKAIRRGDMTLDEIKAHFVAKEKEFEAVYLASKLPHRPDEARIRSILLECLEAHYGSLDNLVARDASAGALVRDIEVVLARYRDRV</sequence>
<comment type="caution">
    <text evidence="1">The sequence shown here is derived from an EMBL/GenBank/DDBJ whole genome shotgun (WGS) entry which is preliminary data.</text>
</comment>
<keyword evidence="1" id="KW-0808">Transferase</keyword>
<dbReference type="PANTHER" id="PTHR34817:SF1">
    <property type="entry name" value="NUCLEOTIDYLTRANSFERASE"/>
    <property type="match status" value="1"/>
</dbReference>
<name>A0A4Z0NNM6_9HYPH</name>
<dbReference type="InterPro" id="IPR018775">
    <property type="entry name" value="RlaP"/>
</dbReference>
<reference evidence="1 2" key="1">
    <citation type="submission" date="2019-04" db="EMBL/GenBank/DDBJ databases">
        <authorList>
            <person name="Feng G."/>
            <person name="Zhu H."/>
        </authorList>
    </citation>
    <scope>NUCLEOTIDE SEQUENCE [LARGE SCALE GENOMIC DNA]</scope>
    <source>
        <strain evidence="1 2">6HR-1</strain>
    </source>
</reference>
<dbReference type="Pfam" id="PF10127">
    <property type="entry name" value="RlaP"/>
    <property type="match status" value="1"/>
</dbReference>
<dbReference type="PANTHER" id="PTHR34817">
    <property type="entry name" value="NUCLEOTIDYLTRANSFERASE"/>
    <property type="match status" value="1"/>
</dbReference>
<evidence type="ECO:0000313" key="2">
    <source>
        <dbReference type="Proteomes" id="UP000297535"/>
    </source>
</evidence>
<dbReference type="EMBL" id="SRLB01000012">
    <property type="protein sequence ID" value="TGD98064.1"/>
    <property type="molecule type" value="Genomic_DNA"/>
</dbReference>
<accession>A0A4Z0NNM6</accession>
<gene>
    <name evidence="1" type="ORF">EU555_18125</name>
</gene>
<dbReference type="OrthoDB" id="243791at2"/>
<dbReference type="RefSeq" id="WP_135416492.1">
    <property type="nucleotide sequence ID" value="NZ_SRLB01000012.1"/>
</dbReference>
<evidence type="ECO:0000313" key="1">
    <source>
        <dbReference type="EMBL" id="TGD98064.1"/>
    </source>
</evidence>
<dbReference type="GO" id="GO:0016740">
    <property type="term" value="F:transferase activity"/>
    <property type="evidence" value="ECO:0007669"/>
    <property type="project" value="UniProtKB-KW"/>
</dbReference>